<dbReference type="RefSeq" id="WP_182297727.1">
    <property type="nucleotide sequence ID" value="NZ_CP059851.1"/>
</dbReference>
<name>A0A7G5IKL2_9SPHN</name>
<gene>
    <name evidence="3" type="ORF">H3309_05375</name>
</gene>
<dbReference type="EMBL" id="CP059851">
    <property type="protein sequence ID" value="QMW23904.1"/>
    <property type="molecule type" value="Genomic_DNA"/>
</dbReference>
<feature type="region of interest" description="Disordered" evidence="1">
    <location>
        <begin position="1"/>
        <end position="25"/>
    </location>
</feature>
<feature type="domain" description="Phasin" evidence="2">
    <location>
        <begin position="123"/>
        <end position="221"/>
    </location>
</feature>
<protein>
    <submittedName>
        <fullName evidence="3">Phasin family protein</fullName>
    </submittedName>
</protein>
<evidence type="ECO:0000313" key="4">
    <source>
        <dbReference type="Proteomes" id="UP000515292"/>
    </source>
</evidence>
<dbReference type="Pfam" id="PF09361">
    <property type="entry name" value="Phasin_2"/>
    <property type="match status" value="1"/>
</dbReference>
<evidence type="ECO:0000313" key="3">
    <source>
        <dbReference type="EMBL" id="QMW23904.1"/>
    </source>
</evidence>
<dbReference type="InterPro" id="IPR018968">
    <property type="entry name" value="Phasin"/>
</dbReference>
<keyword evidence="4" id="KW-1185">Reference proteome</keyword>
<dbReference type="KEGG" id="sand:H3309_05375"/>
<sequence length="234" mass="24427">MASKATTTPAPKADMTPKADMAPKTVAPKIEAPKVEAPKIETPVVVTAPVAATVETPTLKTVVEDVKAVAADVATLGKTAVADAAAKGKTAAADVVEAGKEQAETLRVKAKDMMEKSMKTMSDVTEFTKGNVEAMVASAKAAAAGAETIGSMVVEHGKARFEETTSAVKSLSGVKTPTELFELNNRYVKTQFDHTVAFWSKMSETMLKVAGDVAQPLSSRMALAGEQVKGVFAR</sequence>
<dbReference type="Proteomes" id="UP000515292">
    <property type="component" value="Chromosome"/>
</dbReference>
<dbReference type="AlphaFoldDB" id="A0A7G5IKL2"/>
<reference evidence="3 4" key="1">
    <citation type="submission" date="2020-07" db="EMBL/GenBank/DDBJ databases">
        <title>Complete genome sequence for Sandaracinobacter sp. M6.</title>
        <authorList>
            <person name="Tang Y."/>
            <person name="Liu Q."/>
            <person name="Guo Z."/>
            <person name="Lei P."/>
            <person name="Huang B."/>
        </authorList>
    </citation>
    <scope>NUCLEOTIDE SEQUENCE [LARGE SCALE GENOMIC DNA]</scope>
    <source>
        <strain evidence="3 4">M6</strain>
    </source>
</reference>
<organism evidence="3 4">
    <name type="scientific">Sandaracinobacteroides saxicola</name>
    <dbReference type="NCBI Taxonomy" id="2759707"/>
    <lineage>
        <taxon>Bacteria</taxon>
        <taxon>Pseudomonadati</taxon>
        <taxon>Pseudomonadota</taxon>
        <taxon>Alphaproteobacteria</taxon>
        <taxon>Sphingomonadales</taxon>
        <taxon>Sphingosinicellaceae</taxon>
        <taxon>Sandaracinobacteroides</taxon>
    </lineage>
</organism>
<evidence type="ECO:0000259" key="2">
    <source>
        <dbReference type="Pfam" id="PF09361"/>
    </source>
</evidence>
<accession>A0A7G5IKL2</accession>
<evidence type="ECO:0000256" key="1">
    <source>
        <dbReference type="SAM" id="MobiDB-lite"/>
    </source>
</evidence>
<proteinExistence type="predicted"/>
<feature type="compositionally biased region" description="Low complexity" evidence="1">
    <location>
        <begin position="1"/>
        <end position="20"/>
    </location>
</feature>